<keyword evidence="3 7" id="KW-0812">Transmembrane</keyword>
<dbReference type="Pfam" id="PF00335">
    <property type="entry name" value="Tetraspanin"/>
    <property type="match status" value="1"/>
</dbReference>
<evidence type="ECO:0000313" key="8">
    <source>
        <dbReference type="EMBL" id="CRL01350.1"/>
    </source>
</evidence>
<organism evidence="8 9">
    <name type="scientific">Clunio marinus</name>
    <dbReference type="NCBI Taxonomy" id="568069"/>
    <lineage>
        <taxon>Eukaryota</taxon>
        <taxon>Metazoa</taxon>
        <taxon>Ecdysozoa</taxon>
        <taxon>Arthropoda</taxon>
        <taxon>Hexapoda</taxon>
        <taxon>Insecta</taxon>
        <taxon>Pterygota</taxon>
        <taxon>Neoptera</taxon>
        <taxon>Endopterygota</taxon>
        <taxon>Diptera</taxon>
        <taxon>Nematocera</taxon>
        <taxon>Chironomoidea</taxon>
        <taxon>Chironomidae</taxon>
        <taxon>Clunio</taxon>
    </lineage>
</organism>
<dbReference type="PANTHER" id="PTHR19282:SF252">
    <property type="entry name" value="TETRASPANIN"/>
    <property type="match status" value="1"/>
</dbReference>
<dbReference type="InterPro" id="IPR000301">
    <property type="entry name" value="Tetraspanin_animals"/>
</dbReference>
<sequence>MSDHLQTPAAMGFIKSMLVGFNIAFWVSGLALLCSGIWVQIGLHRYMELSTDYTNTFQIVLVGLGLIILFVGTLACCCTVKAQSSLLYLYAGFLTIILMIELAIAAGLYTYKDHLADGLQQGLNQSIRNYGPDYVMKSADFDAMQENLGCCGNVDYKDWYSLNPPRPVPRSCCKQPGPVRCDTQDETQIYNLGCYMKVTQYLERNMGRIAITALCVALFPLVGSILSIALAKNINKAKYEQMA</sequence>
<gene>
    <name evidence="8" type="primary">putative Tetraspanin-6</name>
    <name evidence="8" type="ORF">CLUMA_CG014467</name>
</gene>
<comment type="subcellular location">
    <subcellularLocation>
        <location evidence="1 7">Membrane</location>
        <topology evidence="1 7">Multi-pass membrane protein</topology>
    </subcellularLocation>
</comment>
<accession>A0A1J1IQH4</accession>
<feature type="transmembrane region" description="Helical" evidence="7">
    <location>
        <begin position="209"/>
        <end position="231"/>
    </location>
</feature>
<proteinExistence type="inferred from homology"/>
<protein>
    <recommendedName>
        <fullName evidence="7">Tetraspanin</fullName>
    </recommendedName>
</protein>
<reference evidence="8 9" key="1">
    <citation type="submission" date="2015-04" db="EMBL/GenBank/DDBJ databases">
        <authorList>
            <person name="Syromyatnikov M.Y."/>
            <person name="Popov V.N."/>
        </authorList>
    </citation>
    <scope>NUCLEOTIDE SEQUENCE [LARGE SCALE GENOMIC DNA]</scope>
</reference>
<evidence type="ECO:0000256" key="1">
    <source>
        <dbReference type="ARBA" id="ARBA00004141"/>
    </source>
</evidence>
<evidence type="ECO:0000256" key="3">
    <source>
        <dbReference type="ARBA" id="ARBA00022692"/>
    </source>
</evidence>
<dbReference type="EMBL" id="CVRI01000055">
    <property type="protein sequence ID" value="CRL01350.1"/>
    <property type="molecule type" value="Genomic_DNA"/>
</dbReference>
<dbReference type="STRING" id="568069.A0A1J1IQH4"/>
<evidence type="ECO:0000256" key="4">
    <source>
        <dbReference type="ARBA" id="ARBA00022989"/>
    </source>
</evidence>
<evidence type="ECO:0000256" key="6">
    <source>
        <dbReference type="PIRSR" id="PIRSR002419-1"/>
    </source>
</evidence>
<feature type="transmembrane region" description="Helical" evidence="7">
    <location>
        <begin position="12"/>
        <end position="39"/>
    </location>
</feature>
<feature type="transmembrane region" description="Helical" evidence="7">
    <location>
        <begin position="87"/>
        <end position="109"/>
    </location>
</feature>
<dbReference type="Proteomes" id="UP000183832">
    <property type="component" value="Unassembled WGS sequence"/>
</dbReference>
<dbReference type="InterPro" id="IPR008952">
    <property type="entry name" value="Tetraspanin_EC2_sf"/>
</dbReference>
<dbReference type="PIRSF" id="PIRSF002419">
    <property type="entry name" value="Tetraspanin"/>
    <property type="match status" value="1"/>
</dbReference>
<name>A0A1J1IQH4_9DIPT</name>
<dbReference type="SUPFAM" id="SSF48652">
    <property type="entry name" value="Tetraspanin"/>
    <property type="match status" value="1"/>
</dbReference>
<dbReference type="AlphaFoldDB" id="A0A1J1IQH4"/>
<keyword evidence="4 7" id="KW-1133">Transmembrane helix</keyword>
<dbReference type="Gene3D" id="1.10.1450.10">
    <property type="entry name" value="Tetraspanin"/>
    <property type="match status" value="1"/>
</dbReference>
<keyword evidence="5 7" id="KW-0472">Membrane</keyword>
<feature type="transmembrane region" description="Helical" evidence="7">
    <location>
        <begin position="59"/>
        <end position="80"/>
    </location>
</feature>
<dbReference type="PANTHER" id="PTHR19282">
    <property type="entry name" value="TETRASPANIN"/>
    <property type="match status" value="1"/>
</dbReference>
<evidence type="ECO:0000256" key="5">
    <source>
        <dbReference type="ARBA" id="ARBA00023136"/>
    </source>
</evidence>
<dbReference type="InterPro" id="IPR018499">
    <property type="entry name" value="Tetraspanin/Peripherin"/>
</dbReference>
<dbReference type="OrthoDB" id="9972904at2759"/>
<evidence type="ECO:0000256" key="7">
    <source>
        <dbReference type="RuleBase" id="RU361218"/>
    </source>
</evidence>
<dbReference type="PRINTS" id="PR00259">
    <property type="entry name" value="TMFOUR"/>
</dbReference>
<keyword evidence="6" id="KW-1015">Disulfide bond</keyword>
<comment type="similarity">
    <text evidence="2 7">Belongs to the tetraspanin (TM4SF) family.</text>
</comment>
<dbReference type="GO" id="GO:0005886">
    <property type="term" value="C:plasma membrane"/>
    <property type="evidence" value="ECO:0007669"/>
    <property type="project" value="TreeGrafter"/>
</dbReference>
<feature type="disulfide bond" evidence="6">
    <location>
        <begin position="151"/>
        <end position="172"/>
    </location>
</feature>
<keyword evidence="9" id="KW-1185">Reference proteome</keyword>
<evidence type="ECO:0000256" key="2">
    <source>
        <dbReference type="ARBA" id="ARBA00006840"/>
    </source>
</evidence>
<evidence type="ECO:0000313" key="9">
    <source>
        <dbReference type="Proteomes" id="UP000183832"/>
    </source>
</evidence>